<protein>
    <submittedName>
        <fullName evidence="1">Uncharacterized protein</fullName>
    </submittedName>
</protein>
<reference evidence="1 2" key="1">
    <citation type="journal article" date="2014" name="Genome Biol.">
        <title>Transcriptome and methylome profiling reveals relics of genome dominance in the mesopolyploid Brassica oleracea.</title>
        <authorList>
            <person name="Parkin I.A."/>
            <person name="Koh C."/>
            <person name="Tang H."/>
            <person name="Robinson S.J."/>
            <person name="Kagale S."/>
            <person name="Clarke W.E."/>
            <person name="Town C.D."/>
            <person name="Nixon J."/>
            <person name="Krishnakumar V."/>
            <person name="Bidwell S.L."/>
            <person name="Denoeud F."/>
            <person name="Belcram H."/>
            <person name="Links M.G."/>
            <person name="Just J."/>
            <person name="Clarke C."/>
            <person name="Bender T."/>
            <person name="Huebert T."/>
            <person name="Mason A.S."/>
            <person name="Pires J.C."/>
            <person name="Barker G."/>
            <person name="Moore J."/>
            <person name="Walley P.G."/>
            <person name="Manoli S."/>
            <person name="Batley J."/>
            <person name="Edwards D."/>
            <person name="Nelson M.N."/>
            <person name="Wang X."/>
            <person name="Paterson A.H."/>
            <person name="King G."/>
            <person name="Bancroft I."/>
            <person name="Chalhoub B."/>
            <person name="Sharpe A.G."/>
        </authorList>
    </citation>
    <scope>NUCLEOTIDE SEQUENCE</scope>
    <source>
        <strain evidence="1 2">cv. TO1000</strain>
    </source>
</reference>
<keyword evidence="2" id="KW-1185">Reference proteome</keyword>
<evidence type="ECO:0000313" key="1">
    <source>
        <dbReference type="EnsemblPlants" id="Bo7g021730.1"/>
    </source>
</evidence>
<dbReference type="PANTHER" id="PTHR35471">
    <property type="entry name" value="OS07G0223700 PROTEIN"/>
    <property type="match status" value="1"/>
</dbReference>
<sequence length="164" mass="18475">MNTGDDNSVKITANLHLKLTMAMEMIGFLSRSLLHFWFQIYRLGASIVNTSLPHTDSDLQNRFVNPQILLWTCNVQSGLRLCLVSSLCNFICLVDEIQHTEFGVLCCLRKILRITTVLYLKDEITIATPGALDREKRAHGIVSLSHDSCETLLTTSCKNDISDF</sequence>
<organism evidence="1 2">
    <name type="scientific">Brassica oleracea var. oleracea</name>
    <dbReference type="NCBI Taxonomy" id="109376"/>
    <lineage>
        <taxon>Eukaryota</taxon>
        <taxon>Viridiplantae</taxon>
        <taxon>Streptophyta</taxon>
        <taxon>Embryophyta</taxon>
        <taxon>Tracheophyta</taxon>
        <taxon>Spermatophyta</taxon>
        <taxon>Magnoliopsida</taxon>
        <taxon>eudicotyledons</taxon>
        <taxon>Gunneridae</taxon>
        <taxon>Pentapetalae</taxon>
        <taxon>rosids</taxon>
        <taxon>malvids</taxon>
        <taxon>Brassicales</taxon>
        <taxon>Brassicaceae</taxon>
        <taxon>Brassiceae</taxon>
        <taxon>Brassica</taxon>
    </lineage>
</organism>
<evidence type="ECO:0000313" key="2">
    <source>
        <dbReference type="Proteomes" id="UP000032141"/>
    </source>
</evidence>
<dbReference type="Proteomes" id="UP000032141">
    <property type="component" value="Chromosome C7"/>
</dbReference>
<accession>A0A0D3D428</accession>
<proteinExistence type="predicted"/>
<reference evidence="1" key="2">
    <citation type="submission" date="2015-03" db="UniProtKB">
        <authorList>
            <consortium name="EnsemblPlants"/>
        </authorList>
    </citation>
    <scope>IDENTIFICATION</scope>
</reference>
<name>A0A0D3D428_BRAOL</name>
<dbReference type="PANTHER" id="PTHR35471:SF1">
    <property type="entry name" value="OS07G0223700 PROTEIN"/>
    <property type="match status" value="1"/>
</dbReference>
<dbReference type="OMA" id="EIQHTEF"/>
<dbReference type="EnsemblPlants" id="Bo7g021730.1">
    <property type="protein sequence ID" value="Bo7g021730.1"/>
    <property type="gene ID" value="Bo7g021730"/>
</dbReference>
<dbReference type="STRING" id="109376.A0A0D3D428"/>
<dbReference type="AlphaFoldDB" id="A0A0D3D428"/>
<dbReference type="Gramene" id="Bo7g021730.1">
    <property type="protein sequence ID" value="Bo7g021730.1"/>
    <property type="gene ID" value="Bo7g021730"/>
</dbReference>
<dbReference type="HOGENOM" id="CLU_1621323_0_0_1"/>